<gene>
    <name evidence="2" type="ORF">BV510_01660</name>
    <name evidence="3" type="ORF">CRI78_06525</name>
</gene>
<feature type="transmembrane region" description="Helical" evidence="1">
    <location>
        <begin position="135"/>
        <end position="157"/>
    </location>
</feature>
<dbReference type="AlphaFoldDB" id="A0A1Q4H9H3"/>
<keyword evidence="1" id="KW-0812">Transmembrane</keyword>
<evidence type="ECO:0000313" key="3">
    <source>
        <dbReference type="EMBL" id="PEG55226.1"/>
    </source>
</evidence>
<evidence type="ECO:0000313" key="4">
    <source>
        <dbReference type="Proteomes" id="UP000191039"/>
    </source>
</evidence>
<dbReference type="STRING" id="1801.BRW64_18875"/>
<feature type="transmembrane region" description="Helical" evidence="1">
    <location>
        <begin position="94"/>
        <end position="115"/>
    </location>
</feature>
<sequence length="164" mass="17015">MVPIAVGTSGGIAIAAAVLSLIGAVWYAIDTIRNWDSLKYVFSALDDLSRIGLSSSATAWAYGSVASIVAQFILVALLLVGGILLIARVSAGRVLAIGGSVLVIAANAFWALYTFENLGWHIGNEFAGKVLLNTGLPAVVAIIALVLLCSGSTKLWCRKIDTPA</sequence>
<protein>
    <submittedName>
        <fullName evidence="2">Uncharacterized protein</fullName>
    </submittedName>
</protein>
<keyword evidence="1" id="KW-0472">Membrane</keyword>
<proteinExistence type="predicted"/>
<evidence type="ECO:0000313" key="2">
    <source>
        <dbReference type="EMBL" id="OPE56107.1"/>
    </source>
</evidence>
<reference evidence="2 4" key="1">
    <citation type="submission" date="2016-09" db="EMBL/GenBank/DDBJ databases">
        <title>genome sequences of unsequenced Mycobacteria.</title>
        <authorList>
            <person name="Greninger A.L."/>
            <person name="Jerome K.R."/>
            <person name="Mcnair B."/>
            <person name="Wallis C."/>
            <person name="Fang F."/>
        </authorList>
    </citation>
    <scope>NUCLEOTIDE SEQUENCE [LARGE SCALE GENOMIC DNA]</scope>
    <source>
        <strain evidence="2 4">BM1</strain>
    </source>
</reference>
<reference evidence="3 5" key="2">
    <citation type="submission" date="2017-10" db="EMBL/GenBank/DDBJ databases">
        <title>The new phylogeny of genus Mycobacterium.</title>
        <authorList>
            <person name="Tortoli E."/>
            <person name="Trovato A."/>
            <person name="Cirillo D.M."/>
        </authorList>
    </citation>
    <scope>NUCLEOTIDE SEQUENCE [LARGE SCALE GENOMIC DNA]</scope>
    <source>
        <strain evidence="3 5">IP141170001</strain>
    </source>
</reference>
<dbReference type="Proteomes" id="UP000220340">
    <property type="component" value="Unassembled WGS sequence"/>
</dbReference>
<feature type="transmembrane region" description="Helical" evidence="1">
    <location>
        <begin position="12"/>
        <end position="29"/>
    </location>
</feature>
<keyword evidence="5" id="KW-1185">Reference proteome</keyword>
<comment type="caution">
    <text evidence="2">The sequence shown here is derived from an EMBL/GenBank/DDBJ whole genome shotgun (WGS) entry which is preliminary data.</text>
</comment>
<feature type="transmembrane region" description="Helical" evidence="1">
    <location>
        <begin position="59"/>
        <end position="87"/>
    </location>
</feature>
<dbReference type="EMBL" id="MIJD01000008">
    <property type="protein sequence ID" value="OPE56107.1"/>
    <property type="molecule type" value="Genomic_DNA"/>
</dbReference>
<evidence type="ECO:0000313" key="5">
    <source>
        <dbReference type="Proteomes" id="UP000220340"/>
    </source>
</evidence>
<dbReference type="EMBL" id="PDCR01000007">
    <property type="protein sequence ID" value="PEG55226.1"/>
    <property type="molecule type" value="Genomic_DNA"/>
</dbReference>
<organism evidence="2 4">
    <name type="scientific">Mycolicibacterium diernhoferi</name>
    <dbReference type="NCBI Taxonomy" id="1801"/>
    <lineage>
        <taxon>Bacteria</taxon>
        <taxon>Bacillati</taxon>
        <taxon>Actinomycetota</taxon>
        <taxon>Actinomycetes</taxon>
        <taxon>Mycobacteriales</taxon>
        <taxon>Mycobacteriaceae</taxon>
        <taxon>Mycolicibacterium</taxon>
    </lineage>
</organism>
<name>A0A1Q4H9H3_9MYCO</name>
<evidence type="ECO:0000256" key="1">
    <source>
        <dbReference type="SAM" id="Phobius"/>
    </source>
</evidence>
<dbReference type="Proteomes" id="UP000191039">
    <property type="component" value="Unassembled WGS sequence"/>
</dbReference>
<keyword evidence="1" id="KW-1133">Transmembrane helix</keyword>
<accession>A0A1Q4H9H3</accession>